<comment type="cofactor">
    <cofactor evidence="1">
        <name>Mn(2+)</name>
        <dbReference type="ChEBI" id="CHEBI:29035"/>
    </cofactor>
</comment>
<organism evidence="10 11">
    <name type="scientific">Tremella mesenterica</name>
    <name type="common">Jelly fungus</name>
    <dbReference type="NCBI Taxonomy" id="5217"/>
    <lineage>
        <taxon>Eukaryota</taxon>
        <taxon>Fungi</taxon>
        <taxon>Dikarya</taxon>
        <taxon>Basidiomycota</taxon>
        <taxon>Agaricomycotina</taxon>
        <taxon>Tremellomycetes</taxon>
        <taxon>Tremellales</taxon>
        <taxon>Tremellaceae</taxon>
        <taxon>Tremella</taxon>
    </lineage>
</organism>
<dbReference type="Gene3D" id="1.10.150.20">
    <property type="entry name" value="5' to 3' exonuclease, C-terminal subdomain"/>
    <property type="match status" value="1"/>
</dbReference>
<dbReference type="InterPro" id="IPR002054">
    <property type="entry name" value="DNA-dir_DNA_pol_X"/>
</dbReference>
<dbReference type="Gene3D" id="3.30.210.10">
    <property type="entry name" value="DNA polymerase, thumb domain"/>
    <property type="match status" value="1"/>
</dbReference>
<name>A0A4Q1BTY9_TREME</name>
<keyword evidence="7" id="KW-0456">Lyase</keyword>
<dbReference type="InterPro" id="IPR001357">
    <property type="entry name" value="BRCT_dom"/>
</dbReference>
<dbReference type="InterPro" id="IPR029398">
    <property type="entry name" value="PolB_thumb"/>
</dbReference>
<evidence type="ECO:0000256" key="7">
    <source>
        <dbReference type="ARBA" id="ARBA00023239"/>
    </source>
</evidence>
<dbReference type="InterPro" id="IPR036420">
    <property type="entry name" value="BRCT_dom_sf"/>
</dbReference>
<dbReference type="InterPro" id="IPR018944">
    <property type="entry name" value="DNA_pol_lambd_fingers_domain"/>
</dbReference>
<dbReference type="AlphaFoldDB" id="A0A4Q1BTY9"/>
<evidence type="ECO:0000256" key="6">
    <source>
        <dbReference type="ARBA" id="ARBA00022705"/>
    </source>
</evidence>
<dbReference type="EMBL" id="SDIL01000008">
    <property type="protein sequence ID" value="RXK41478.1"/>
    <property type="molecule type" value="Genomic_DNA"/>
</dbReference>
<evidence type="ECO:0000313" key="11">
    <source>
        <dbReference type="Proteomes" id="UP000289152"/>
    </source>
</evidence>
<reference evidence="10 11" key="1">
    <citation type="submission" date="2016-06" db="EMBL/GenBank/DDBJ databases">
        <title>Evolution of pathogenesis and genome organization in the Tremellales.</title>
        <authorList>
            <person name="Cuomo C."/>
            <person name="Litvintseva A."/>
            <person name="Heitman J."/>
            <person name="Chen Y."/>
            <person name="Sun S."/>
            <person name="Springer D."/>
            <person name="Dromer F."/>
            <person name="Young S."/>
            <person name="Zeng Q."/>
            <person name="Chapman S."/>
            <person name="Gujja S."/>
            <person name="Saif S."/>
            <person name="Birren B."/>
        </authorList>
    </citation>
    <scope>NUCLEOTIDE SEQUENCE [LARGE SCALE GENOMIC DNA]</scope>
    <source>
        <strain evidence="10 11">ATCC 28783</strain>
    </source>
</reference>
<dbReference type="InterPro" id="IPR002008">
    <property type="entry name" value="DNA_pol_X_beta-like"/>
</dbReference>
<feature type="compositionally biased region" description="Polar residues" evidence="8">
    <location>
        <begin position="97"/>
        <end position="118"/>
    </location>
</feature>
<evidence type="ECO:0000259" key="9">
    <source>
        <dbReference type="PROSITE" id="PS50172"/>
    </source>
</evidence>
<evidence type="ECO:0000313" key="10">
    <source>
        <dbReference type="EMBL" id="RXK41478.1"/>
    </source>
</evidence>
<dbReference type="CDD" id="cd00141">
    <property type="entry name" value="NT_POLXc"/>
    <property type="match status" value="1"/>
</dbReference>
<dbReference type="GO" id="GO:0003887">
    <property type="term" value="F:DNA-directed DNA polymerase activity"/>
    <property type="evidence" value="ECO:0007669"/>
    <property type="project" value="InterPro"/>
</dbReference>
<gene>
    <name evidence="10" type="ORF">M231_01186</name>
</gene>
<dbReference type="GO" id="GO:0005634">
    <property type="term" value="C:nucleus"/>
    <property type="evidence" value="ECO:0007669"/>
    <property type="project" value="TreeGrafter"/>
</dbReference>
<dbReference type="InParanoid" id="A0A4Q1BTY9"/>
<evidence type="ECO:0000256" key="8">
    <source>
        <dbReference type="SAM" id="MobiDB-lite"/>
    </source>
</evidence>
<accession>A0A4Q1BTY9</accession>
<dbReference type="GO" id="GO:0016829">
    <property type="term" value="F:lyase activity"/>
    <property type="evidence" value="ECO:0007669"/>
    <property type="project" value="UniProtKB-KW"/>
</dbReference>
<dbReference type="SUPFAM" id="SSF81585">
    <property type="entry name" value="PsbU/PolX domain-like"/>
    <property type="match status" value="1"/>
</dbReference>
<keyword evidence="11" id="KW-1185">Reference proteome</keyword>
<dbReference type="VEuPathDB" id="FungiDB:TREMEDRAFT_26921"/>
<comment type="caution">
    <text evidence="10">The sequence shown here is derived from an EMBL/GenBank/DDBJ whole genome shotgun (WGS) entry which is preliminary data.</text>
</comment>
<evidence type="ECO:0000256" key="3">
    <source>
        <dbReference type="ARBA" id="ARBA00022634"/>
    </source>
</evidence>
<dbReference type="PRINTS" id="PR00869">
    <property type="entry name" value="DNAPOLX"/>
</dbReference>
<protein>
    <recommendedName>
        <fullName evidence="2">DNA polymerase lambda</fullName>
    </recommendedName>
</protein>
<keyword evidence="6" id="KW-0235">DNA replication</keyword>
<feature type="domain" description="BRCT" evidence="9">
    <location>
        <begin position="243"/>
        <end position="342"/>
    </location>
</feature>
<dbReference type="SUPFAM" id="SSF52113">
    <property type="entry name" value="BRCT domain"/>
    <property type="match status" value="1"/>
</dbReference>
<dbReference type="PANTHER" id="PTHR11276:SF28">
    <property type="entry name" value="DNA POLYMERASE LAMBDA"/>
    <property type="match status" value="1"/>
</dbReference>
<dbReference type="Pfam" id="PF00533">
    <property type="entry name" value="BRCT"/>
    <property type="match status" value="1"/>
</dbReference>
<dbReference type="Gene3D" id="3.40.50.10190">
    <property type="entry name" value="BRCT domain"/>
    <property type="match status" value="1"/>
</dbReference>
<dbReference type="STRING" id="5217.A0A4Q1BTY9"/>
<evidence type="ECO:0000256" key="4">
    <source>
        <dbReference type="ARBA" id="ARBA00022679"/>
    </source>
</evidence>
<evidence type="ECO:0000256" key="5">
    <source>
        <dbReference type="ARBA" id="ARBA00022695"/>
    </source>
</evidence>
<dbReference type="Pfam" id="PF10391">
    <property type="entry name" value="DNA_pol_lambd_f"/>
    <property type="match status" value="1"/>
</dbReference>
<evidence type="ECO:0000256" key="2">
    <source>
        <dbReference type="ARBA" id="ARBA00016513"/>
    </source>
</evidence>
<proteinExistence type="predicted"/>
<keyword evidence="3" id="KW-0237">DNA synthesis</keyword>
<dbReference type="FunFam" id="3.30.210.10:FF:000002">
    <property type="entry name" value="DNA polymerase"/>
    <property type="match status" value="1"/>
</dbReference>
<dbReference type="InterPro" id="IPR037160">
    <property type="entry name" value="DNA_Pol_thumb_sf"/>
</dbReference>
<feature type="region of interest" description="Disordered" evidence="8">
    <location>
        <begin position="55"/>
        <end position="129"/>
    </location>
</feature>
<keyword evidence="5" id="KW-0548">Nucleotidyltransferase</keyword>
<dbReference type="Pfam" id="PF14792">
    <property type="entry name" value="DNA_pol_B_palm"/>
    <property type="match status" value="1"/>
</dbReference>
<dbReference type="Gene3D" id="3.30.460.10">
    <property type="entry name" value="Beta Polymerase, domain 2"/>
    <property type="match status" value="1"/>
</dbReference>
<evidence type="ECO:0000256" key="1">
    <source>
        <dbReference type="ARBA" id="ARBA00001936"/>
    </source>
</evidence>
<dbReference type="SUPFAM" id="SSF81301">
    <property type="entry name" value="Nucleotidyltransferase"/>
    <property type="match status" value="1"/>
</dbReference>
<dbReference type="GO" id="GO:0006303">
    <property type="term" value="P:double-strand break repair via nonhomologous end joining"/>
    <property type="evidence" value="ECO:0007669"/>
    <property type="project" value="TreeGrafter"/>
</dbReference>
<dbReference type="InterPro" id="IPR022312">
    <property type="entry name" value="DNA_pol_X"/>
</dbReference>
<feature type="region of interest" description="Disordered" evidence="8">
    <location>
        <begin position="370"/>
        <end position="398"/>
    </location>
</feature>
<feature type="compositionally biased region" description="Basic and acidic residues" evidence="8">
    <location>
        <begin position="172"/>
        <end position="181"/>
    </location>
</feature>
<dbReference type="SMART" id="SM00483">
    <property type="entry name" value="POLXc"/>
    <property type="match status" value="1"/>
</dbReference>
<dbReference type="Pfam" id="PF14791">
    <property type="entry name" value="DNA_pol_B_thumb"/>
    <property type="match status" value="1"/>
</dbReference>
<keyword evidence="4" id="KW-0808">Transferase</keyword>
<dbReference type="PRINTS" id="PR00870">
    <property type="entry name" value="DNAPOLXBETA"/>
</dbReference>
<dbReference type="GO" id="GO:0003677">
    <property type="term" value="F:DNA binding"/>
    <property type="evidence" value="ECO:0007669"/>
    <property type="project" value="InterPro"/>
</dbReference>
<sequence length="837" mass="92986">MTFVTRQPSLWEGYEEIISSDQYFETEQEAQSYDNEVRLAIQHKLVMEHGSCTKDTIPAAPNSTNGEGVTTDPPSKHPIDQSTFYSRPPLPSFRPSHIQTSTPRTRSTPHVPTPSTIGSILPAPRPPSTSRIPARQIDTPQAIPSPIDTPGSSTSAMIGGVEGVRGYGSGEGEGKGKRDDPSTPMPLGTAIFNKLKSRQDFQALTKHFDKFTKDFSKVTSEGKGEKMGSKKKMKGKIASVLLTKEKVFEGLRFCFPYEVNGARKNKTRWEIIAQMGGQVTIQPDTAITHVIHDSGRSASILANSLGLRSLSELPQGTVCVKWDWVAQCKLANRLLDTEQFLSFPKNSLTRNPTILSKAPSRMTDISEQLRAGQMKGKSLSISRKREPTASDSETQSPIKRPKMLLLPWTNVSVTKSVIVNVKASRSNEVHEGASNTNISNPGSSTMGVVQEIYNTKNVDTEHDLPSGPGWEDVPVKERDGLDEMISGVKGGIGVVPEDAVPNSSNPQEINTNLNPNPSANGWKCGQVNDGNPHESPNEWLAKKLDEMHDLYLGQTDKNPFSVRGYRRGIADRIDEFLTGSKGREYYENTEKAKTVCMFKDIYGVGKSFANELYRRGARTIEDLREKEYGLSKGQKIGVELYSDLISRIPRTECKQLYDLIRSSALDLDPMVWVEIMGSYRRGGVDSGDVDILITRDNSDGKTHKGLIKSLVNDLRKKGVITHEMSTPSDWTALETKWMGVGRVPGGKYRRIDILCIPFDQWGAALIYFTGNEIFNRSLRLYARKKGYSLNQRGLYIGVMRGPDGNKITEGEIVASKTEEDIFKILGIRWRHPHQRRP</sequence>
<dbReference type="Proteomes" id="UP000289152">
    <property type="component" value="Unassembled WGS sequence"/>
</dbReference>
<dbReference type="OrthoDB" id="205514at2759"/>
<dbReference type="InterPro" id="IPR043519">
    <property type="entry name" value="NT_sf"/>
</dbReference>
<dbReference type="PROSITE" id="PS50172">
    <property type="entry name" value="BRCT"/>
    <property type="match status" value="1"/>
</dbReference>
<dbReference type="PANTHER" id="PTHR11276">
    <property type="entry name" value="DNA POLYMERASE TYPE-X FAMILY MEMBER"/>
    <property type="match status" value="1"/>
</dbReference>
<feature type="region of interest" description="Disordered" evidence="8">
    <location>
        <begin position="166"/>
        <end position="185"/>
    </location>
</feature>
<dbReference type="InterPro" id="IPR028207">
    <property type="entry name" value="DNA_pol_B_palm_palm"/>
</dbReference>